<sequence>MTTETSPIMPPSIDVYREVVLQWLWSHYLTSLNLSSEEQQQAMSLLEQRWPEIKHEVNLSPEQVRAIFRDILVLGHEAFERYQSLARQLAKSQAHGLPAYIQQD</sequence>
<dbReference type="EMBL" id="CP009620">
    <property type="protein sequence ID" value="AIW22959.1"/>
    <property type="molecule type" value="Genomic_DNA"/>
</dbReference>
<dbReference type="Proteomes" id="UP000030081">
    <property type="component" value="Plasmid p319"/>
</dbReference>
<name>A0AAE5GIP0_9VIBR</name>
<evidence type="ECO:0000313" key="2">
    <source>
        <dbReference type="Proteomes" id="UP000030081"/>
    </source>
</evidence>
<dbReference type="RefSeq" id="WP_043011893.1">
    <property type="nucleotide sequence ID" value="NZ_CP009620.1"/>
</dbReference>
<organism evidence="1 2">
    <name type="scientific">Vibrio coralliilyticus</name>
    <dbReference type="NCBI Taxonomy" id="190893"/>
    <lineage>
        <taxon>Bacteria</taxon>
        <taxon>Pseudomonadati</taxon>
        <taxon>Pseudomonadota</taxon>
        <taxon>Gammaproteobacteria</taxon>
        <taxon>Vibrionales</taxon>
        <taxon>Vibrionaceae</taxon>
        <taxon>Vibrio</taxon>
    </lineage>
</organism>
<dbReference type="KEGG" id="vcy:IX92_28460"/>
<gene>
    <name evidence="1" type="ORF">IX92_28460</name>
</gene>
<protein>
    <submittedName>
        <fullName evidence="1">Uncharacterized protein</fullName>
    </submittedName>
</protein>
<dbReference type="GeneID" id="93945012"/>
<accession>A0AAE5GIP0</accession>
<geneLocation type="plasmid" evidence="1 2">
    <name>p319</name>
</geneLocation>
<dbReference type="AlphaFoldDB" id="A0AAE5GIP0"/>
<evidence type="ECO:0000313" key="1">
    <source>
        <dbReference type="EMBL" id="AIW22959.1"/>
    </source>
</evidence>
<keyword evidence="2" id="KW-1185">Reference proteome</keyword>
<reference evidence="1 2" key="1">
    <citation type="submission" date="2014-10" db="EMBL/GenBank/DDBJ databases">
        <title>The Complete Genome Sequence for the Shellfish Pathogen Vibrio coralliilyticus RE98 Isolated from a Shellfish Hatchery.</title>
        <authorList>
            <person name="Richards G.P."/>
            <person name="Bono J.L."/>
            <person name="Watson M.A."/>
            <person name="Needleman D.S."/>
        </authorList>
    </citation>
    <scope>NUCLEOTIDE SEQUENCE [LARGE SCALE GENOMIC DNA]</scope>
    <source>
        <strain evidence="1 2">RE98</strain>
        <plasmid evidence="1 2">p319</plasmid>
    </source>
</reference>
<proteinExistence type="predicted"/>
<keyword evidence="1" id="KW-0614">Plasmid</keyword>